<evidence type="ECO:0000313" key="5">
    <source>
        <dbReference type="Proteomes" id="UP000236729"/>
    </source>
</evidence>
<dbReference type="Proteomes" id="UP000236729">
    <property type="component" value="Unassembled WGS sequence"/>
</dbReference>
<proteinExistence type="predicted"/>
<name>A0A1H6EK91_9PSEU</name>
<keyword evidence="1" id="KW-1133">Transmembrane helix</keyword>
<evidence type="ECO:0000313" key="4">
    <source>
        <dbReference type="Proteomes" id="UP000199690"/>
    </source>
</evidence>
<dbReference type="RefSeq" id="WP_093357143.1">
    <property type="nucleotide sequence ID" value="NZ_FNVB01000018.1"/>
</dbReference>
<sequence length="144" mass="14815">MSNSADPHGASVRKLANAMLRTAVVPGAVTVVLGMLVAAVLAGTSGLVSALIGGAVAFGSSLLTIWMMHAASRLPVKMEMALVLGSYNVKVFLLLAVMMTLGGVEGIHRMSLALTMLASFVVWASAEAFAFKRAKIPTIIVSGS</sequence>
<evidence type="ECO:0000313" key="2">
    <source>
        <dbReference type="EMBL" id="SEG98278.1"/>
    </source>
</evidence>
<feature type="transmembrane region" description="Helical" evidence="1">
    <location>
        <begin position="80"/>
        <end position="101"/>
    </location>
</feature>
<keyword evidence="1" id="KW-0472">Membrane</keyword>
<feature type="transmembrane region" description="Helical" evidence="1">
    <location>
        <begin position="47"/>
        <end position="68"/>
    </location>
</feature>
<dbReference type="AlphaFoldDB" id="A0A1H6EK91"/>
<accession>A0A1H6EK91</accession>
<protein>
    <submittedName>
        <fullName evidence="2">ATP synthase protein I</fullName>
    </submittedName>
</protein>
<reference evidence="2" key="2">
    <citation type="submission" date="2016-10" db="EMBL/GenBank/DDBJ databases">
        <authorList>
            <person name="de Groot N.N."/>
        </authorList>
    </citation>
    <scope>NUCLEOTIDE SEQUENCE [LARGE SCALE GENOMIC DNA]</scope>
    <source>
        <strain evidence="2">ATCC 20501</strain>
    </source>
</reference>
<feature type="transmembrane region" description="Helical" evidence="1">
    <location>
        <begin position="20"/>
        <end position="41"/>
    </location>
</feature>
<dbReference type="EMBL" id="FNVB01000018">
    <property type="protein sequence ID" value="SEG98278.1"/>
    <property type="molecule type" value="Genomic_DNA"/>
</dbReference>
<dbReference type="Proteomes" id="UP000199690">
    <property type="component" value="Unassembled WGS sequence"/>
</dbReference>
<reference evidence="4 5" key="1">
    <citation type="submission" date="2016-10" db="EMBL/GenBank/DDBJ databases">
        <authorList>
            <person name="Varghese N."/>
            <person name="Submissions S."/>
        </authorList>
    </citation>
    <scope>NUCLEOTIDE SEQUENCE [LARGE SCALE GENOMIC DNA]</scope>
    <source>
        <strain evidence="5">ATCC 20501</strain>
        <strain evidence="3 4">CGMCC 4.3529</strain>
    </source>
</reference>
<organism evidence="2 5">
    <name type="scientific">Saccharopolyspora kobensis</name>
    <dbReference type="NCBI Taxonomy" id="146035"/>
    <lineage>
        <taxon>Bacteria</taxon>
        <taxon>Bacillati</taxon>
        <taxon>Actinomycetota</taxon>
        <taxon>Actinomycetes</taxon>
        <taxon>Pseudonocardiales</taxon>
        <taxon>Pseudonocardiaceae</taxon>
        <taxon>Saccharopolyspora</taxon>
    </lineage>
</organism>
<accession>A0A1I2CT95</accession>
<evidence type="ECO:0000313" key="3">
    <source>
        <dbReference type="EMBL" id="SFE71003.1"/>
    </source>
</evidence>
<keyword evidence="1" id="KW-0812">Transmembrane</keyword>
<evidence type="ECO:0000256" key="1">
    <source>
        <dbReference type="SAM" id="Phobius"/>
    </source>
</evidence>
<dbReference type="EMBL" id="FOME01000013">
    <property type="protein sequence ID" value="SFE71003.1"/>
    <property type="molecule type" value="Genomic_DNA"/>
</dbReference>
<feature type="transmembrane region" description="Helical" evidence="1">
    <location>
        <begin position="107"/>
        <end position="126"/>
    </location>
</feature>
<keyword evidence="4" id="KW-1185">Reference proteome</keyword>
<gene>
    <name evidence="2" type="ORF">SAMN02982929_07026</name>
    <name evidence="3" type="ORF">SAMN05216506_113214</name>
</gene>